<gene>
    <name evidence="1" type="ORF">GOP47_0003259</name>
</gene>
<evidence type="ECO:0000313" key="2">
    <source>
        <dbReference type="Proteomes" id="UP000886520"/>
    </source>
</evidence>
<name>A0A9D4ZRN6_ADICA</name>
<sequence length="83" mass="9407">MMAPVKVTVAKCTGVAGLWWAQTTFSFETQKQLEILVHSVALHCAQSEVRCRSSWKFSREDIYSQHSTFQLQKLDSISTTLQA</sequence>
<organism evidence="1 2">
    <name type="scientific">Adiantum capillus-veneris</name>
    <name type="common">Maidenhair fern</name>
    <dbReference type="NCBI Taxonomy" id="13818"/>
    <lineage>
        <taxon>Eukaryota</taxon>
        <taxon>Viridiplantae</taxon>
        <taxon>Streptophyta</taxon>
        <taxon>Embryophyta</taxon>
        <taxon>Tracheophyta</taxon>
        <taxon>Polypodiopsida</taxon>
        <taxon>Polypodiidae</taxon>
        <taxon>Polypodiales</taxon>
        <taxon>Pteridineae</taxon>
        <taxon>Pteridaceae</taxon>
        <taxon>Vittarioideae</taxon>
        <taxon>Adiantum</taxon>
    </lineage>
</organism>
<accession>A0A9D4ZRN6</accession>
<keyword evidence="2" id="KW-1185">Reference proteome</keyword>
<evidence type="ECO:0000313" key="1">
    <source>
        <dbReference type="EMBL" id="KAI5083516.1"/>
    </source>
</evidence>
<dbReference type="AlphaFoldDB" id="A0A9D4ZRN6"/>
<comment type="caution">
    <text evidence="1">The sequence shown here is derived from an EMBL/GenBank/DDBJ whole genome shotgun (WGS) entry which is preliminary data.</text>
</comment>
<dbReference type="EMBL" id="JABFUD020000002">
    <property type="protein sequence ID" value="KAI5083516.1"/>
    <property type="molecule type" value="Genomic_DNA"/>
</dbReference>
<reference evidence="1" key="1">
    <citation type="submission" date="2021-01" db="EMBL/GenBank/DDBJ databases">
        <title>Adiantum capillus-veneris genome.</title>
        <authorList>
            <person name="Fang Y."/>
            <person name="Liao Q."/>
        </authorList>
    </citation>
    <scope>NUCLEOTIDE SEQUENCE</scope>
    <source>
        <strain evidence="1">H3</strain>
        <tissue evidence="1">Leaf</tissue>
    </source>
</reference>
<proteinExistence type="predicted"/>
<dbReference type="Proteomes" id="UP000886520">
    <property type="component" value="Chromosome 3"/>
</dbReference>
<protein>
    <submittedName>
        <fullName evidence="1">Uncharacterized protein</fullName>
    </submittedName>
</protein>